<protein>
    <submittedName>
        <fullName evidence="1">Uncharacterized protein</fullName>
    </submittedName>
</protein>
<dbReference type="SUPFAM" id="SSF75011">
    <property type="entry name" value="3-carboxy-cis,cis-mucoante lactonizing enzyme"/>
    <property type="match status" value="1"/>
</dbReference>
<dbReference type="EMBL" id="JAIWYP010000007">
    <property type="protein sequence ID" value="KAH3792538.1"/>
    <property type="molecule type" value="Genomic_DNA"/>
</dbReference>
<dbReference type="Gene3D" id="2.130.10.10">
    <property type="entry name" value="YVTN repeat-like/Quinoprotein amine dehydrogenase"/>
    <property type="match status" value="1"/>
</dbReference>
<dbReference type="AlphaFoldDB" id="A0A9D4F7V5"/>
<dbReference type="InterPro" id="IPR015943">
    <property type="entry name" value="WD40/YVTN_repeat-like_dom_sf"/>
</dbReference>
<sequence>MSCTVVGVAVSPDGKRVYVTDTLNGELCTLTMDGAVTATLQDPPFTHCYNACNIHVAASGQVFVFGNTSVEQVDTDGKQILATFDVDHFLMYVYFNVDNSKLLVGFHGNDSITEFKTNSP</sequence>
<organism evidence="1 2">
    <name type="scientific">Dreissena polymorpha</name>
    <name type="common">Zebra mussel</name>
    <name type="synonym">Mytilus polymorpha</name>
    <dbReference type="NCBI Taxonomy" id="45954"/>
    <lineage>
        <taxon>Eukaryota</taxon>
        <taxon>Metazoa</taxon>
        <taxon>Spiralia</taxon>
        <taxon>Lophotrochozoa</taxon>
        <taxon>Mollusca</taxon>
        <taxon>Bivalvia</taxon>
        <taxon>Autobranchia</taxon>
        <taxon>Heteroconchia</taxon>
        <taxon>Euheterodonta</taxon>
        <taxon>Imparidentia</taxon>
        <taxon>Neoheterodontei</taxon>
        <taxon>Myida</taxon>
        <taxon>Dreissenoidea</taxon>
        <taxon>Dreissenidae</taxon>
        <taxon>Dreissena</taxon>
    </lineage>
</organism>
<gene>
    <name evidence="1" type="ORF">DPMN_146034</name>
</gene>
<proteinExistence type="predicted"/>
<comment type="caution">
    <text evidence="1">The sequence shown here is derived from an EMBL/GenBank/DDBJ whole genome shotgun (WGS) entry which is preliminary data.</text>
</comment>
<evidence type="ECO:0000313" key="1">
    <source>
        <dbReference type="EMBL" id="KAH3792538.1"/>
    </source>
</evidence>
<evidence type="ECO:0000313" key="2">
    <source>
        <dbReference type="Proteomes" id="UP000828390"/>
    </source>
</evidence>
<keyword evidence="2" id="KW-1185">Reference proteome</keyword>
<dbReference type="Proteomes" id="UP000828390">
    <property type="component" value="Unassembled WGS sequence"/>
</dbReference>
<reference evidence="1" key="2">
    <citation type="submission" date="2020-11" db="EMBL/GenBank/DDBJ databases">
        <authorList>
            <person name="McCartney M.A."/>
            <person name="Auch B."/>
            <person name="Kono T."/>
            <person name="Mallez S."/>
            <person name="Becker A."/>
            <person name="Gohl D.M."/>
            <person name="Silverstein K.A.T."/>
            <person name="Koren S."/>
            <person name="Bechman K.B."/>
            <person name="Herman A."/>
            <person name="Abrahante J.E."/>
            <person name="Garbe J."/>
        </authorList>
    </citation>
    <scope>NUCLEOTIDE SEQUENCE</scope>
    <source>
        <strain evidence="1">Duluth1</strain>
        <tissue evidence="1">Whole animal</tissue>
    </source>
</reference>
<reference evidence="1" key="1">
    <citation type="journal article" date="2019" name="bioRxiv">
        <title>The Genome of the Zebra Mussel, Dreissena polymorpha: A Resource for Invasive Species Research.</title>
        <authorList>
            <person name="McCartney M.A."/>
            <person name="Auch B."/>
            <person name="Kono T."/>
            <person name="Mallez S."/>
            <person name="Zhang Y."/>
            <person name="Obille A."/>
            <person name="Becker A."/>
            <person name="Abrahante J.E."/>
            <person name="Garbe J."/>
            <person name="Badalamenti J.P."/>
            <person name="Herman A."/>
            <person name="Mangelson H."/>
            <person name="Liachko I."/>
            <person name="Sullivan S."/>
            <person name="Sone E.D."/>
            <person name="Koren S."/>
            <person name="Silverstein K.A.T."/>
            <person name="Beckman K.B."/>
            <person name="Gohl D.M."/>
        </authorList>
    </citation>
    <scope>NUCLEOTIDE SEQUENCE</scope>
    <source>
        <strain evidence="1">Duluth1</strain>
        <tissue evidence="1">Whole animal</tissue>
    </source>
</reference>
<accession>A0A9D4F7V5</accession>
<name>A0A9D4F7V5_DREPO</name>